<protein>
    <submittedName>
        <fullName evidence="6">Amino acid ABC transporter substrate-binding protein (PAAT family)</fullName>
    </submittedName>
</protein>
<organism evidence="6 7">
    <name type="scientific">Advenella incenata</name>
    <dbReference type="NCBI Taxonomy" id="267800"/>
    <lineage>
        <taxon>Bacteria</taxon>
        <taxon>Pseudomonadati</taxon>
        <taxon>Pseudomonadota</taxon>
        <taxon>Betaproteobacteria</taxon>
        <taxon>Burkholderiales</taxon>
        <taxon>Alcaligenaceae</taxon>
    </lineage>
</organism>
<comment type="caution">
    <text evidence="6">The sequence shown here is derived from an EMBL/GenBank/DDBJ whole genome shotgun (WGS) entry which is preliminary data.</text>
</comment>
<dbReference type="GO" id="GO:0030288">
    <property type="term" value="C:outer membrane-bounded periplasmic space"/>
    <property type="evidence" value="ECO:0007669"/>
    <property type="project" value="TreeGrafter"/>
</dbReference>
<dbReference type="PANTHER" id="PTHR30085:SF2">
    <property type="entry name" value="GLUTAMATE_ASPARTATE IMPORT SOLUTE-BINDING PROTEIN"/>
    <property type="match status" value="1"/>
</dbReference>
<dbReference type="GO" id="GO:0006865">
    <property type="term" value="P:amino acid transport"/>
    <property type="evidence" value="ECO:0007669"/>
    <property type="project" value="TreeGrafter"/>
</dbReference>
<dbReference type="Pfam" id="PF00497">
    <property type="entry name" value="SBP_bac_3"/>
    <property type="match status" value="1"/>
</dbReference>
<dbReference type="SMART" id="SM00062">
    <property type="entry name" value="PBPb"/>
    <property type="match status" value="1"/>
</dbReference>
<proteinExistence type="inferred from homology"/>
<keyword evidence="7" id="KW-1185">Reference proteome</keyword>
<dbReference type="SUPFAM" id="SSF53850">
    <property type="entry name" value="Periplasmic binding protein-like II"/>
    <property type="match status" value="1"/>
</dbReference>
<dbReference type="PANTHER" id="PTHR30085">
    <property type="entry name" value="AMINO ACID ABC TRANSPORTER PERMEASE"/>
    <property type="match status" value="1"/>
</dbReference>
<reference evidence="6 7" key="1">
    <citation type="submission" date="2019-02" db="EMBL/GenBank/DDBJ databases">
        <title>Genomic Encyclopedia of Type Strains, Phase IV (KMG-IV): sequencing the most valuable type-strain genomes for metagenomic binning, comparative biology and taxonomic classification.</title>
        <authorList>
            <person name="Goeker M."/>
        </authorList>
    </citation>
    <scope>NUCLEOTIDE SEQUENCE [LARGE SCALE GENOMIC DNA]</scope>
    <source>
        <strain evidence="6 7">DSM 23814</strain>
    </source>
</reference>
<dbReference type="AlphaFoldDB" id="A0A4Q7VEU0"/>
<dbReference type="Gene3D" id="3.40.190.10">
    <property type="entry name" value="Periplasmic binding protein-like II"/>
    <property type="match status" value="2"/>
</dbReference>
<feature type="chain" id="PRO_5020474919" evidence="4">
    <location>
        <begin position="21"/>
        <end position="299"/>
    </location>
</feature>
<evidence type="ECO:0000313" key="6">
    <source>
        <dbReference type="EMBL" id="RZT94580.1"/>
    </source>
</evidence>
<dbReference type="RefSeq" id="WP_130304382.1">
    <property type="nucleotide sequence ID" value="NZ_SHKO01000002.1"/>
</dbReference>
<evidence type="ECO:0000256" key="4">
    <source>
        <dbReference type="SAM" id="SignalP"/>
    </source>
</evidence>
<dbReference type="GO" id="GO:0005576">
    <property type="term" value="C:extracellular region"/>
    <property type="evidence" value="ECO:0007669"/>
    <property type="project" value="TreeGrafter"/>
</dbReference>
<sequence length="299" mass="32176">MKTSMFVAALTLVASTCATAQPTDTLSKIKQKNEIALGVRETAQPFSYLDASHQFVGYSVDLCLKVVEEIKTHLNQPDLKIRMVPIASSNRIPLMANGTIDLECGTTSNTVERQKQVAFSSTIFVSSTRFVSKKSTNLADLSSLASKSVVATAGSSNIRQIMALNVAHKYGMRIAPARDFAEGFLMMETDRAAAFFLDDITLAGLVANAKTPDAYVISKAPLSVEPYALMMRKGDSSFKALVDGALKSTFASGAINGIYAKWFESAIPPKSINLRVPMSPALRRAIANPTDSTDAASYQ</sequence>
<evidence type="ECO:0000256" key="1">
    <source>
        <dbReference type="ARBA" id="ARBA00010333"/>
    </source>
</evidence>
<dbReference type="InterPro" id="IPR001638">
    <property type="entry name" value="Solute-binding_3/MltF_N"/>
</dbReference>
<gene>
    <name evidence="6" type="ORF">EV681_3001</name>
</gene>
<comment type="similarity">
    <text evidence="1">Belongs to the bacterial solute-binding protein 3 family.</text>
</comment>
<dbReference type="InterPro" id="IPR051455">
    <property type="entry name" value="Bact_solute-bind_prot3"/>
</dbReference>
<dbReference type="Proteomes" id="UP000293398">
    <property type="component" value="Unassembled WGS sequence"/>
</dbReference>
<evidence type="ECO:0000259" key="5">
    <source>
        <dbReference type="SMART" id="SM00062"/>
    </source>
</evidence>
<dbReference type="CDD" id="cd13688">
    <property type="entry name" value="PBP2_GltI_DEBP"/>
    <property type="match status" value="1"/>
</dbReference>
<evidence type="ECO:0000256" key="2">
    <source>
        <dbReference type="ARBA" id="ARBA00022448"/>
    </source>
</evidence>
<feature type="signal peptide" evidence="4">
    <location>
        <begin position="1"/>
        <end position="20"/>
    </location>
</feature>
<feature type="domain" description="Solute-binding protein family 3/N-terminal" evidence="5">
    <location>
        <begin position="34"/>
        <end position="266"/>
    </location>
</feature>
<dbReference type="OrthoDB" id="7240770at2"/>
<keyword evidence="2" id="KW-0813">Transport</keyword>
<evidence type="ECO:0000313" key="7">
    <source>
        <dbReference type="Proteomes" id="UP000293398"/>
    </source>
</evidence>
<keyword evidence="3 4" id="KW-0732">Signal</keyword>
<name>A0A4Q7VEU0_9BURK</name>
<dbReference type="EMBL" id="SHKO01000002">
    <property type="protein sequence ID" value="RZT94580.1"/>
    <property type="molecule type" value="Genomic_DNA"/>
</dbReference>
<evidence type="ECO:0000256" key="3">
    <source>
        <dbReference type="ARBA" id="ARBA00022729"/>
    </source>
</evidence>
<accession>A0A4Q7VEU0</accession>